<feature type="chain" id="PRO_5046875347" evidence="1">
    <location>
        <begin position="19"/>
        <end position="491"/>
    </location>
</feature>
<comment type="caution">
    <text evidence="2">The sequence shown here is derived from an EMBL/GenBank/DDBJ whole genome shotgun (WGS) entry which is preliminary data.</text>
</comment>
<proteinExistence type="predicted"/>
<name>A0ABW9ZYX4_9BACT</name>
<evidence type="ECO:0000313" key="3">
    <source>
        <dbReference type="Proteomes" id="UP000753802"/>
    </source>
</evidence>
<accession>A0ABW9ZYX4</accession>
<keyword evidence="3" id="KW-1185">Reference proteome</keyword>
<reference evidence="2 3" key="1">
    <citation type="submission" date="2020-01" db="EMBL/GenBank/DDBJ databases">
        <title>Genome analysis.</title>
        <authorList>
            <person name="Wu S."/>
            <person name="Wang G."/>
        </authorList>
    </citation>
    <scope>NUCLEOTIDE SEQUENCE [LARGE SCALE GENOMIC DNA]</scope>
    <source>
        <strain evidence="2 3">SYL130</strain>
    </source>
</reference>
<gene>
    <name evidence="2" type="ORF">GWC95_16430</name>
</gene>
<dbReference type="Pfam" id="PF12771">
    <property type="entry name" value="SusD-like_2"/>
    <property type="match status" value="1"/>
</dbReference>
<organism evidence="2 3">
    <name type="scientific">Sediminibacterium roseum</name>
    <dbReference type="NCBI Taxonomy" id="1978412"/>
    <lineage>
        <taxon>Bacteria</taxon>
        <taxon>Pseudomonadati</taxon>
        <taxon>Bacteroidota</taxon>
        <taxon>Chitinophagia</taxon>
        <taxon>Chitinophagales</taxon>
        <taxon>Chitinophagaceae</taxon>
        <taxon>Sediminibacterium</taxon>
    </lineage>
</organism>
<dbReference type="RefSeq" id="WP_161819798.1">
    <property type="nucleotide sequence ID" value="NZ_JAACJS010000015.1"/>
</dbReference>
<dbReference type="SUPFAM" id="SSF48452">
    <property type="entry name" value="TPR-like"/>
    <property type="match status" value="1"/>
</dbReference>
<dbReference type="EMBL" id="JAACJS010000015">
    <property type="protein sequence ID" value="NCI51517.1"/>
    <property type="molecule type" value="Genomic_DNA"/>
</dbReference>
<evidence type="ECO:0000256" key="1">
    <source>
        <dbReference type="SAM" id="SignalP"/>
    </source>
</evidence>
<dbReference type="PROSITE" id="PS51257">
    <property type="entry name" value="PROKAR_LIPOPROTEIN"/>
    <property type="match status" value="1"/>
</dbReference>
<keyword evidence="2" id="KW-0449">Lipoprotein</keyword>
<dbReference type="Proteomes" id="UP000753802">
    <property type="component" value="Unassembled WGS sequence"/>
</dbReference>
<dbReference type="Gene3D" id="1.25.40.390">
    <property type="match status" value="1"/>
</dbReference>
<sequence length="491" mass="52788">MKKFLKLGSIATAIAATALMGTGCSKLEDFGTTNVNPGGTTTPVTAALLTNVESGMGAGYGVGIQPGYYAQYFAETQYPALSLYGAPIVSLPSYSSTLYDLQNIINLNSDPATKAVVATSGGNANQIGIARILKAYIFWTITDRWGDIPYSEALKGSGLPKYDKQQDIYVDLVKELKEGALQLDDASAPFKGDIIMNYAGTGTAAATNAKWRKFANSVRLLIALRTSKVYPTAGQWAATEFNAALTATGGLMTENTDNVIQTYPNTTFANPWYTTYVAAGARFDNAVSKTLTDTLSAYNDPRLGSYASTPNGMPYGLNQAAAQAVYDATTTAFPFKGKNSLATDPITILNSAMITFARAEAAERGWTTESALLMYNKGVTLSLTQYGATTGQVATYLAQPVVAYGTDNLHKIGVQRWLATYPNGIDAWAEYRRTGWPALKPAVNATNTSKQIPRRYQYNTEEYNLNGKNLSAAISLLSGGDSQDSRIWWDK</sequence>
<evidence type="ECO:0000313" key="2">
    <source>
        <dbReference type="EMBL" id="NCI51517.1"/>
    </source>
</evidence>
<dbReference type="InterPro" id="IPR011990">
    <property type="entry name" value="TPR-like_helical_dom_sf"/>
</dbReference>
<dbReference type="InterPro" id="IPR041662">
    <property type="entry name" value="SusD-like_2"/>
</dbReference>
<feature type="signal peptide" evidence="1">
    <location>
        <begin position="1"/>
        <end position="18"/>
    </location>
</feature>
<keyword evidence="1" id="KW-0732">Signal</keyword>
<protein>
    <submittedName>
        <fullName evidence="2">SusD/RagB family nutrient-binding outer membrane lipoprotein</fullName>
    </submittedName>
</protein>